<keyword evidence="2" id="KW-1185">Reference proteome</keyword>
<evidence type="ECO:0000313" key="2">
    <source>
        <dbReference type="Proteomes" id="UP000657918"/>
    </source>
</evidence>
<accession>A0A835JVU9</accession>
<dbReference type="AlphaFoldDB" id="A0A835JVU9"/>
<gene>
    <name evidence="1" type="ORF">SADUNF_Sadunf10G0113600</name>
</gene>
<proteinExistence type="predicted"/>
<dbReference type="Proteomes" id="UP000657918">
    <property type="component" value="Unassembled WGS sequence"/>
</dbReference>
<name>A0A835JVU9_9ROSI</name>
<evidence type="ECO:0000313" key="1">
    <source>
        <dbReference type="EMBL" id="KAF9674305.1"/>
    </source>
</evidence>
<protein>
    <submittedName>
        <fullName evidence="1">Uncharacterized protein</fullName>
    </submittedName>
</protein>
<dbReference type="EMBL" id="JADGMS010000010">
    <property type="protein sequence ID" value="KAF9674305.1"/>
    <property type="molecule type" value="Genomic_DNA"/>
</dbReference>
<sequence>MVGNRNHVITITDTRTTTSHLLLPERDFSTPDKLANHDMGYRARPMWFPSYCNRFDLAFAQDGLEPNSLAMGTTIACYDLGSLPLELHELYL</sequence>
<organism evidence="1 2">
    <name type="scientific">Salix dunnii</name>
    <dbReference type="NCBI Taxonomy" id="1413687"/>
    <lineage>
        <taxon>Eukaryota</taxon>
        <taxon>Viridiplantae</taxon>
        <taxon>Streptophyta</taxon>
        <taxon>Embryophyta</taxon>
        <taxon>Tracheophyta</taxon>
        <taxon>Spermatophyta</taxon>
        <taxon>Magnoliopsida</taxon>
        <taxon>eudicotyledons</taxon>
        <taxon>Gunneridae</taxon>
        <taxon>Pentapetalae</taxon>
        <taxon>rosids</taxon>
        <taxon>fabids</taxon>
        <taxon>Malpighiales</taxon>
        <taxon>Salicaceae</taxon>
        <taxon>Saliceae</taxon>
        <taxon>Salix</taxon>
    </lineage>
</organism>
<reference evidence="1 2" key="1">
    <citation type="submission" date="2020-10" db="EMBL/GenBank/DDBJ databases">
        <title>Plant Genome Project.</title>
        <authorList>
            <person name="Zhang R.-G."/>
        </authorList>
    </citation>
    <scope>NUCLEOTIDE SEQUENCE [LARGE SCALE GENOMIC DNA]</scope>
    <source>
        <strain evidence="1">FAFU-HL-1</strain>
        <tissue evidence="1">Leaf</tissue>
    </source>
</reference>
<comment type="caution">
    <text evidence="1">The sequence shown here is derived from an EMBL/GenBank/DDBJ whole genome shotgun (WGS) entry which is preliminary data.</text>
</comment>